<dbReference type="EMBL" id="CAJPWZ010001090">
    <property type="protein sequence ID" value="CAG2207731.1"/>
    <property type="molecule type" value="Genomic_DNA"/>
</dbReference>
<dbReference type="GO" id="GO:0061630">
    <property type="term" value="F:ubiquitin protein ligase activity"/>
    <property type="evidence" value="ECO:0007669"/>
    <property type="project" value="UniProtKB-EC"/>
</dbReference>
<dbReference type="InterPro" id="IPR031248">
    <property type="entry name" value="RNF213"/>
</dbReference>
<dbReference type="GO" id="GO:0016887">
    <property type="term" value="F:ATP hydrolysis activity"/>
    <property type="evidence" value="ECO:0007669"/>
    <property type="project" value="InterPro"/>
</dbReference>
<keyword evidence="1" id="KW-0808">Transferase</keyword>
<dbReference type="PANTHER" id="PTHR22605">
    <property type="entry name" value="RZ-TYPE DOMAIN-CONTAINING PROTEIN"/>
    <property type="match status" value="1"/>
</dbReference>
<keyword evidence="2" id="KW-1185">Reference proteome</keyword>
<reference evidence="1" key="1">
    <citation type="submission" date="2021-03" db="EMBL/GenBank/DDBJ databases">
        <authorList>
            <person name="Bekaert M."/>
        </authorList>
    </citation>
    <scope>NUCLEOTIDE SEQUENCE</scope>
</reference>
<evidence type="ECO:0000313" key="2">
    <source>
        <dbReference type="Proteomes" id="UP000683360"/>
    </source>
</evidence>
<protein>
    <submittedName>
        <fullName evidence="1">RNF213</fullName>
        <ecNumber evidence="1">2.3.2.27</ecNumber>
    </submittedName>
</protein>
<proteinExistence type="predicted"/>
<gene>
    <name evidence="1" type="ORF">MEDL_21983</name>
</gene>
<organism evidence="1 2">
    <name type="scientific">Mytilus edulis</name>
    <name type="common">Blue mussel</name>
    <dbReference type="NCBI Taxonomy" id="6550"/>
    <lineage>
        <taxon>Eukaryota</taxon>
        <taxon>Metazoa</taxon>
        <taxon>Spiralia</taxon>
        <taxon>Lophotrochozoa</taxon>
        <taxon>Mollusca</taxon>
        <taxon>Bivalvia</taxon>
        <taxon>Autobranchia</taxon>
        <taxon>Pteriomorphia</taxon>
        <taxon>Mytilida</taxon>
        <taxon>Mytiloidea</taxon>
        <taxon>Mytilidae</taxon>
        <taxon>Mytilinae</taxon>
        <taxon>Mytilus</taxon>
    </lineage>
</organism>
<dbReference type="Proteomes" id="UP000683360">
    <property type="component" value="Unassembled WGS sequence"/>
</dbReference>
<dbReference type="PANTHER" id="PTHR22605:SF1">
    <property type="entry name" value="RZ-TYPE DOMAIN-CONTAINING PROTEIN"/>
    <property type="match status" value="1"/>
</dbReference>
<dbReference type="EC" id="2.3.2.27" evidence="1"/>
<comment type="caution">
    <text evidence="1">The sequence shown here is derived from an EMBL/GenBank/DDBJ whole genome shotgun (WGS) entry which is preliminary data.</text>
</comment>
<dbReference type="OrthoDB" id="2400221at2759"/>
<evidence type="ECO:0000313" key="1">
    <source>
        <dbReference type="EMBL" id="CAG2207731.1"/>
    </source>
</evidence>
<dbReference type="AlphaFoldDB" id="A0A8S3RI60"/>
<name>A0A8S3RI60_MYTED</name>
<sequence>MNKDILDRMTELPAGTALNAALQENVFTLLVCILNKLPIFLVGKPGCSKSLSMQLIRKKTQSHINVTTDFDSNDLWCTEVAKDAHAILQTGTFIGALESNIQNMMKVPLAIYMFVLHEHNLLSCLFVEDEYMSARGEVLAQMVISNQYVNIDTIPEPSGPECYYCSSEYLNFPCHLAKLF</sequence>
<accession>A0A8S3RI60</accession>
<keyword evidence="1" id="KW-0012">Acyltransferase</keyword>